<keyword evidence="2" id="KW-0812">Transmembrane</keyword>
<keyword evidence="4" id="KW-1185">Reference proteome</keyword>
<dbReference type="RefSeq" id="WP_038152704.1">
    <property type="nucleotide sequence ID" value="NZ_JRNT01000016.1"/>
</dbReference>
<dbReference type="InterPro" id="IPR053773">
    <property type="entry name" value="Vpar_1526-like"/>
</dbReference>
<gene>
    <name evidence="3" type="ORF">HMPREF0872_05915</name>
</gene>
<evidence type="ECO:0000313" key="4">
    <source>
        <dbReference type="Proteomes" id="UP000029628"/>
    </source>
</evidence>
<evidence type="ECO:0000256" key="1">
    <source>
        <dbReference type="SAM" id="MobiDB-lite"/>
    </source>
</evidence>
<accession>A0A096AK57</accession>
<protein>
    <submittedName>
        <fullName evidence="3">Uncharacterized protein</fullName>
    </submittedName>
</protein>
<dbReference type="eggNOG" id="ENOG5030TH2">
    <property type="taxonomic scope" value="Bacteria"/>
</dbReference>
<feature type="region of interest" description="Disordered" evidence="1">
    <location>
        <begin position="31"/>
        <end position="86"/>
    </location>
</feature>
<keyword evidence="2" id="KW-1133">Transmembrane helix</keyword>
<evidence type="ECO:0000313" key="3">
    <source>
        <dbReference type="EMBL" id="KGF47210.1"/>
    </source>
</evidence>
<reference evidence="3 4" key="1">
    <citation type="submission" date="2014-07" db="EMBL/GenBank/DDBJ databases">
        <authorList>
            <person name="McCorrison J."/>
            <person name="Sanka R."/>
            <person name="Torralba M."/>
            <person name="Gillis M."/>
            <person name="Haft D.H."/>
            <person name="Methe B."/>
            <person name="Sutton G."/>
            <person name="Nelson K.E."/>
        </authorList>
    </citation>
    <scope>NUCLEOTIDE SEQUENCE [LARGE SCALE GENOMIC DNA]</scope>
    <source>
        <strain evidence="3 4">DNF00314</strain>
    </source>
</reference>
<evidence type="ECO:0000256" key="2">
    <source>
        <dbReference type="SAM" id="Phobius"/>
    </source>
</evidence>
<dbReference type="NCBIfam" id="NF045477">
    <property type="entry name" value="LPO_1073_dom"/>
    <property type="match status" value="1"/>
</dbReference>
<organism evidence="3 4">
    <name type="scientific">Veillonella montpellierensis DNF00314</name>
    <dbReference type="NCBI Taxonomy" id="1401067"/>
    <lineage>
        <taxon>Bacteria</taxon>
        <taxon>Bacillati</taxon>
        <taxon>Bacillota</taxon>
        <taxon>Negativicutes</taxon>
        <taxon>Veillonellales</taxon>
        <taxon>Veillonellaceae</taxon>
        <taxon>Veillonella</taxon>
    </lineage>
</organism>
<keyword evidence="2" id="KW-0472">Membrane</keyword>
<proteinExistence type="predicted"/>
<dbReference type="EMBL" id="JRNT01000016">
    <property type="protein sequence ID" value="KGF47210.1"/>
    <property type="molecule type" value="Genomic_DNA"/>
</dbReference>
<feature type="transmembrane region" description="Helical" evidence="2">
    <location>
        <begin position="7"/>
        <end position="25"/>
    </location>
</feature>
<sequence length="534" mass="60594">MEEFIPYLVIAVVVIIFFLICYWLFKSPQSKDAGLRQTNGKRAGEKRYKVQSNRQERANSMPYRRDDTRTSMNTYSETTTDDENTSLSNRKHAIEEADRMVGNRLMGSHTTVVPKQLVEEMPATDGVEDDVERDFYSPIDEPYDDIDIDSNDTETSATLVMPAVDTQHRNVSMDETRVISTSAMWDTHSMGETCGVADASRMGMDHNKDATESMVPKSHVDIAMAPFLHYFGGVSEATRKAVTEITTDALYHLDVTHPEEAQALLESIVVQEAMLCMQKAYAATPTFWMKSAALEAFLDVVQEPKSSTPYLVAFDALRILPHLTLGHFQIMAIILLLQYSRNSNNYTLDYFQHYVEKYIEPFISDIPRDNSVFRQLEYLRCSMPEREQITFARLMSNSYPFVFNFRGFTIEELERAMGGETLPTSFVVKSMNSSLYKLAIVDESMAQALFRQAHINDIDIQQRLIGLMKSKPTSFSGAEARNILEKISPVLLDLADIFDSGELSNISLTLLGLYLGRAHVKATIGEEFDISRWF</sequence>
<dbReference type="AlphaFoldDB" id="A0A096AK57"/>
<dbReference type="Proteomes" id="UP000029628">
    <property type="component" value="Unassembled WGS sequence"/>
</dbReference>
<name>A0A096AK57_9FIRM</name>
<comment type="caution">
    <text evidence="3">The sequence shown here is derived from an EMBL/GenBank/DDBJ whole genome shotgun (WGS) entry which is preliminary data.</text>
</comment>